<keyword evidence="14" id="KW-0067">ATP-binding</keyword>
<dbReference type="Pfam" id="PF08163">
    <property type="entry name" value="DNAPKcs_CC3"/>
    <property type="match status" value="1"/>
</dbReference>
<evidence type="ECO:0000256" key="6">
    <source>
        <dbReference type="ARBA" id="ARBA00022527"/>
    </source>
</evidence>
<name>V3ZYX7_LOTGI</name>
<keyword evidence="8" id="KW-0808">Transferase</keyword>
<dbReference type="InterPro" id="IPR046804">
    <property type="entry name" value="DNA-PKcs_N"/>
</dbReference>
<evidence type="ECO:0000256" key="13">
    <source>
        <dbReference type="ARBA" id="ARBA00022803"/>
    </source>
</evidence>
<evidence type="ECO:0000313" key="22">
    <source>
        <dbReference type="Proteomes" id="UP000030746"/>
    </source>
</evidence>
<dbReference type="GO" id="GO:0006303">
    <property type="term" value="P:double-strand break repair via nonhomologous end joining"/>
    <property type="evidence" value="ECO:0007669"/>
    <property type="project" value="InterPro"/>
</dbReference>
<feature type="domain" description="FAT" evidence="19">
    <location>
        <begin position="2674"/>
        <end position="3333"/>
    </location>
</feature>
<dbReference type="InterPro" id="IPR036940">
    <property type="entry name" value="PI3/4_kinase_cat_sf"/>
</dbReference>
<keyword evidence="16" id="KW-0539">Nucleus</keyword>
<gene>
    <name evidence="21" type="ORF">LOTGIDRAFT_143667</name>
</gene>
<dbReference type="OMA" id="PSPMCRE"/>
<evidence type="ECO:0000256" key="15">
    <source>
        <dbReference type="ARBA" id="ARBA00023204"/>
    </source>
</evidence>
<dbReference type="GO" id="GO:0000723">
    <property type="term" value="P:telomere maintenance"/>
    <property type="evidence" value="ECO:0007669"/>
    <property type="project" value="TreeGrafter"/>
</dbReference>
<dbReference type="SMART" id="SM00146">
    <property type="entry name" value="PI3Kc"/>
    <property type="match status" value="1"/>
</dbReference>
<dbReference type="GeneID" id="20234729"/>
<dbReference type="Pfam" id="PF20500">
    <property type="entry name" value="DNA-PKcs_N"/>
    <property type="match status" value="1"/>
</dbReference>
<evidence type="ECO:0000259" key="19">
    <source>
        <dbReference type="PROSITE" id="PS51189"/>
    </source>
</evidence>
<keyword evidence="22" id="KW-1185">Reference proteome</keyword>
<dbReference type="InterPro" id="IPR000403">
    <property type="entry name" value="PI3/4_kinase_cat_dom"/>
</dbReference>
<dbReference type="Pfam" id="PF02259">
    <property type="entry name" value="FAT"/>
    <property type="match status" value="1"/>
</dbReference>
<dbReference type="InterPro" id="IPR037706">
    <property type="entry name" value="DNA-PK_dom"/>
</dbReference>
<keyword evidence="10" id="KW-0547">Nucleotide-binding</keyword>
<evidence type="ECO:0000256" key="4">
    <source>
        <dbReference type="ARBA" id="ARBA00018077"/>
    </source>
</evidence>
<dbReference type="GO" id="GO:0005730">
    <property type="term" value="C:nucleolus"/>
    <property type="evidence" value="ECO:0007669"/>
    <property type="project" value="UniProtKB-SubCell"/>
</dbReference>
<dbReference type="HOGENOM" id="CLU_224534_0_0_1"/>
<dbReference type="Proteomes" id="UP000030746">
    <property type="component" value="Unassembled WGS sequence"/>
</dbReference>
<keyword evidence="15" id="KW-0234">DNA repair</keyword>
<dbReference type="OrthoDB" id="431717at2759"/>
<feature type="domain" description="PI3K/PI4K catalytic" evidence="18">
    <location>
        <begin position="3524"/>
        <end position="3860"/>
    </location>
</feature>
<sequence>SVKGKIYYMLGVICEIYPEYMTTDSTKLLDIYKSSLKSQMMSKTNKPEMTIISGCLEGLTSYLVNFTQQSGDDSCYYIYKYCKMALKQSTTLTRYEVPKAGLHLLSKHASQFNEFLIDDYEDMYDRLYFWSHHHNRDILHVGMCAMESFLKEVNMSYLSFGDSVFFFIKQFRQIMNSSESSDKEVSLAIKGYGLLAGPCRRFLNVTDVVFMLSEMLNKCEQQFLLKVGENQDKMYGLHSYLDAIANIIKEIDELSETYASIVEHLLVMQIQNMPMLNEKMHFMATKSVIHVLLALMCKGSVFNQVLSGVVYQSVIRTCSHPIVLETEQTDDDTLYNVDVEKQSISYKSYLNIWNLLMDSPEIKVVLFESFALFILTQLTDALYNELMNSVIKVLNKLDLTSTTSTELTEQMDEASTSGGDVTMETDDVSADPTSSVHASKPKDFQVFINLVDFCRELLPNKHINLFENWIFTFSHNIILLSTQNPLVSGFYKLLALCMKISNKLAYFQVNESNEQEKQKAVCYLLIKKFSKEVLVRMKQYQDDLLAACLTLILSLPKEIITEQMIDVVPAIQVALTLGLSYLPLAGIAIDALEYWCHNLPDHIVKPHYSCILPYLDNYIRTVDKGMVAFSIFMWYISCGMHIRFSLLFSSFSSFSTINCLLYFQSYESKLGVIKDRVVQYLGSLGGSINYTLLTNSQDDISKQAIAWDTEQHLRFETPFIDMKPIIYFDPFLPHVVELASTSSDRQTKVAACELLHSLILYCLGRGAQQPGEVQKRYPMQKLYKKLFPAMLKLACDVEQVAKQLFEPLTMQLIHWFTNNKMGESSETMALLDTIFDSIIQADDTSLRDFSGKCLREFLHWSLKQSSVKTVEKSPVNASSILRRIFSFALHPSVFKRLGAALAFNNIYQIFREEKSLVDRYTFQILVHFVESLSLAHKDDKSLGTQEQCAAVLKHLQRIIIFHEDILKKPSKIRQEPREWSNKTLDIAVRWLSRQCGRPQTECRHTCMKLVYNLCTHVQGNYFVSFDLIDIVDKSTIIKKVFEGGGTATHGKSGISACSTLLKISDTFTLTSTMNWFDMLLAGLDCYTWVFGEDLLTPINIFSGTGSNTSKLFESLEYFLSNISLRSIDEVSKLFKESSVEYFTPREIEDFNRNKCTVIVRITNFLSVLIGKYPKDAIKVIPGTVWSDTLWELLIKCVVQPQSVGFNMGDVEVMNNLPSEVPTKLMFVGITNFSDLFSLLTNLSLNNPVVGHTVLQHLVSGYILLNKTGLLVNTNVQQLVFDTVYKVCIYPQFFLGMNIPVSVPFSGIYEEKGKLKKIITLTPAASILGKSLLDLSFKLGLKDNVLITALLNDDMIQGKTPSVNLQHGEAFFLMFKSVICQYIAENGRTIIPILTNQAKTHGRKVNSILGATVDYIARDRTLRKKEGPNVASTILSEWKKFSTWWTNNAPPELQNLAISLLTKVLLIDSRVTSHTSHPSFSTIFEMYQTMLVDNKTNLAFKNKVLDLLPFFAMAQETYITKLKSSLDRFVADNFPIKSNEFTKGSPRYQDYISAINKILLALELSGCSMLLELLISIFCRESKHVYEDEIQDVIARYTKRLVIYKQKLALDIPYKIFTSSGSYPSAIRIAALSRVCLPMLRLVHKSAVIEFFLTHISFIMSEIEAKLVKGSKAELENQLTTKIGCFQLMELLYSRLTKDEVNSKNSVINEKYCQTKVETGKEMTQKATKCAHEARSEDTRGETELVELRRQYHCTAYNLMISIISCTQTEAKFYNCFLFSEKPSKGQFLLDNILDCEKMFEFKAELDSPLERKKRFVSIRNEVKETRQGEEEESLFSSYNISTQNIEESSLSDDLNQYDFNSGTAQVFFSDIFSDLTSSSNVQPDQFNTTVDYIELELDELNQHECMATMVALIKHLHTVITPVLKGTIPKEMPTWMSYFSEKMTNPATSFNIKLFIARLIFNTSEVFQPYTKFWLRPLCQLIFSGPLSSDGINYFNVDLIVMMMSWHTTSIPQDTAEERAMSSRLVQFLMANIYHKNKQIYRNNLEMLKTVLECWHDRIEIPYKIIYNQLKSEENKSVGIQLLGVVITCKFPPYGPDCPVDRHKFFTTVAFLMCDKSKPVYTATGEVVGMILKYLEVKEQETEGEFHTYIINNISSLQLSKPDNFIYCIHKIHQQYPPTADRLLNKLLFMLPNLNGESRRLCLEVVHGRIGQIDNVFMELKTKGLLSFLTQRNEKTQLVALNIITSIREKLKSKEMSSLMDSITAFSHHPSTLCRKVMFELLMWIYDNYREDECTEGHEIMLKTKECLLKGLGDEDMMCRLLVQNFWSSDTRLPTGTLDRMVAMLEAMYSPSTEQQYLSYATNLLLEMTTKSPDYQREIFEHPLSECRFQEFSVKSSWKQRHAAMTPLFAATISTVSESMEGVEDSLDGGVRATQDVQFTATQDAGSNAPFNWLTGSSLDTYGDYGSMSSSETPSSLLFSVGTSGSQSTNKRQSKAGFGLRRQTIVKQLGHAPKSEGMLNKSDTVWKLRRRFQKDKDDRLFFMKKNVRLRKREEERLMEQKSRRENQVTMYRKYRTGDLPDIQIKHSYIIAPLQALAHRDSTIAKLLFSSLFKAIYKKMDEVKTEREMEETIELINTSVETMFNTTSQYYPPFLSCIMDIVYVLRSRLKISPSNLSTCAIVSSLQPLGIVVLEEQLIQTDSTEQRGNKRRKTEGTTVSTDVNLWIEMARLYKSVENYDVLHGIFSGKIDTKPITQEAMMAESKGDYQTANKLYDEALSIQDWAGEDPLEAEIDFWDDSRMQCLDHLTQWKDLETVCLTAIDNTELPNLDKVWEDTLYQEHYLPYIIRSKLKLLLLGGDQQSLLTFVDTSMKTTEYRAVLESRYSMELSLMYLWQDNYDRARHYANLALQKFLQDWSSTDTLIVASRTSQLQTLQPLVELHEFLTYISNENDITHTTANQLLKSWQKRQPHKLLDPVNIWDDVISQSILYALSINNLLCFRNVYLDHISQCLAGKNKESQEMDEGDMFHQSKLRLYLAMAESCKEQNNIALTLRILKKTNSAIKSVDNEELKVEWSQLYASTHQKKIISNDWSEDGINGLLTTIGKFNDSDVLKSKPDLYRRHHVLTATSYELLAESCLAAELPQSLSSKTCDKLKNLLKTDNLDKTQVNIVSDLLQKSHQELKSAISDSVVTRSRSESFTEADAQIALSKFCDKFLRMKENEEEHIKEKVIENYGETIIICLLKAMKLGSMEAIERFPRLLQFVELYPDTMPTFIKMVSENRLFPLWMFLLWINQMMALIDKTESPAVQPILLQIGTEYPQAIAYPFRISCEGFEFEDSAQGKKNKEAVKKLASILTEDKVPLVNKFISALDQFGQPEMLFKDWTDDIKKMLQSKNRNKSKIMEKYKEIYNMLIEYKETQDTSSTQLSYMTQTTNVGMGEYRKKFADTFKKDFDIAFGKNGEKLASMSIKKGRGKLVPPLSLHEYCQWLADFNPNRDSRELEIPGQYDGLSKPLPEYHVKVAGFDERVLVMSSLRRPKRITIRGNDEKDYHYLVKGGEDLRQDARIEQLFVIMNKVFDKDPVCRHRKLHLKTYQVIPMTPRVGLIEWMNNTTPLKDFVYGALTEQERKYILGDQGPGKQHENWTYKYFDAKKRCIKSMYQKVYQNYSRAETIKDFRMKENKVPWDLFRRAFHQMSTSPEAFHVLRCELVVTHATISICQYFLGIGDRHLSNFMINLKTGGMVGIDFGHNFGSATQFLPVPELMPFRLTRQIINLTLPLGIKGLLENTMIHTTRALRQDYDLLVNTMDVFVKEPSVDWLNFAEKQRNEMLMTADDEESTWYPKQKLQYALRKFKGDNPCHITKDELYLGHSRSPAIKHFEKCVLGDAKDNVRATLPSTGLTVEQQVEALIDQATDPNILGRVWQGWEAWV</sequence>
<evidence type="ECO:0000313" key="21">
    <source>
        <dbReference type="EMBL" id="ESO96748.1"/>
    </source>
</evidence>
<evidence type="ECO:0000256" key="3">
    <source>
        <dbReference type="ARBA" id="ARBA00012513"/>
    </source>
</evidence>
<evidence type="ECO:0000256" key="8">
    <source>
        <dbReference type="ARBA" id="ARBA00022679"/>
    </source>
</evidence>
<reference evidence="21 22" key="1">
    <citation type="journal article" date="2013" name="Nature">
        <title>Insights into bilaterian evolution from three spiralian genomes.</title>
        <authorList>
            <person name="Simakov O."/>
            <person name="Marletaz F."/>
            <person name="Cho S.J."/>
            <person name="Edsinger-Gonzales E."/>
            <person name="Havlak P."/>
            <person name="Hellsten U."/>
            <person name="Kuo D.H."/>
            <person name="Larsson T."/>
            <person name="Lv J."/>
            <person name="Arendt D."/>
            <person name="Savage R."/>
            <person name="Osoegawa K."/>
            <person name="de Jong P."/>
            <person name="Grimwood J."/>
            <person name="Chapman J.A."/>
            <person name="Shapiro H."/>
            <person name="Aerts A."/>
            <person name="Otillar R.P."/>
            <person name="Terry A.Y."/>
            <person name="Boore J.L."/>
            <person name="Grigoriev I.V."/>
            <person name="Lindberg D.R."/>
            <person name="Seaver E.C."/>
            <person name="Weisblat D.A."/>
            <person name="Putnam N.H."/>
            <person name="Rokhsar D.S."/>
        </authorList>
    </citation>
    <scope>NUCLEOTIDE SEQUENCE [LARGE SCALE GENOMIC DNA]</scope>
</reference>
<dbReference type="InterPro" id="IPR050517">
    <property type="entry name" value="DDR_Repair_Kinase"/>
</dbReference>
<evidence type="ECO:0000256" key="10">
    <source>
        <dbReference type="ARBA" id="ARBA00022741"/>
    </source>
</evidence>
<dbReference type="PROSITE" id="PS51189">
    <property type="entry name" value="FAT"/>
    <property type="match status" value="1"/>
</dbReference>
<dbReference type="InterPro" id="IPR016024">
    <property type="entry name" value="ARM-type_fold"/>
</dbReference>
<evidence type="ECO:0000256" key="11">
    <source>
        <dbReference type="ARBA" id="ARBA00022763"/>
    </source>
</evidence>
<dbReference type="SUPFAM" id="SSF48371">
    <property type="entry name" value="ARM repeat"/>
    <property type="match status" value="3"/>
</dbReference>
<evidence type="ECO:0000256" key="2">
    <source>
        <dbReference type="ARBA" id="ARBA00011031"/>
    </source>
</evidence>
<dbReference type="PROSITE" id="PS00915">
    <property type="entry name" value="PI3_4_KINASE_1"/>
    <property type="match status" value="1"/>
</dbReference>
<evidence type="ECO:0000259" key="20">
    <source>
        <dbReference type="PROSITE" id="PS51190"/>
    </source>
</evidence>
<dbReference type="GO" id="GO:0042254">
    <property type="term" value="P:ribosome biogenesis"/>
    <property type="evidence" value="ECO:0007669"/>
    <property type="project" value="UniProtKB-KW"/>
</dbReference>
<dbReference type="Pfam" id="PF19704">
    <property type="entry name" value="DNAPKcs_CC5"/>
    <property type="match status" value="1"/>
</dbReference>
<evidence type="ECO:0000256" key="5">
    <source>
        <dbReference type="ARBA" id="ARBA00022517"/>
    </source>
</evidence>
<dbReference type="InterPro" id="IPR045581">
    <property type="entry name" value="DNAPKcs_CC5"/>
</dbReference>
<keyword evidence="12" id="KW-0418">Kinase</keyword>
<dbReference type="KEGG" id="lgi:LOTGIDRAFT_143667"/>
<dbReference type="InterPro" id="IPR014009">
    <property type="entry name" value="PIK_FAT"/>
</dbReference>
<dbReference type="STRING" id="225164.V3ZYX7"/>
<accession>V3ZYX7</accession>
<dbReference type="GO" id="GO:0008630">
    <property type="term" value="P:intrinsic apoptotic signaling pathway in response to DNA damage"/>
    <property type="evidence" value="ECO:0007669"/>
    <property type="project" value="TreeGrafter"/>
</dbReference>
<dbReference type="PANTHER" id="PTHR11139:SF68">
    <property type="entry name" value="DNA-DEPENDENT PROTEIN KINASE CATALYTIC SUBUNIT"/>
    <property type="match status" value="1"/>
</dbReference>
<evidence type="ECO:0000256" key="1">
    <source>
        <dbReference type="ARBA" id="ARBA00004604"/>
    </source>
</evidence>
<feature type="domain" description="FATC" evidence="20">
    <location>
        <begin position="3897"/>
        <end position="3929"/>
    </location>
</feature>
<dbReference type="CDD" id="cd05172">
    <property type="entry name" value="PIKKc_DNA-PK"/>
    <property type="match status" value="1"/>
</dbReference>
<dbReference type="InterPro" id="IPR011009">
    <property type="entry name" value="Kinase-like_dom_sf"/>
</dbReference>
<dbReference type="PROSITE" id="PS51190">
    <property type="entry name" value="FATC"/>
    <property type="match status" value="1"/>
</dbReference>
<evidence type="ECO:0000256" key="17">
    <source>
        <dbReference type="SAM" id="MobiDB-lite"/>
    </source>
</evidence>
<comment type="subcellular location">
    <subcellularLocation>
        <location evidence="1">Nucleus</location>
        <location evidence="1">Nucleolus</location>
    </subcellularLocation>
</comment>
<dbReference type="CTD" id="20234729"/>
<dbReference type="SMART" id="SM01344">
    <property type="entry name" value="NUC194"/>
    <property type="match status" value="1"/>
</dbReference>
<dbReference type="FunFam" id="1.10.1070.11:FF:000018">
    <property type="entry name" value="DNA-dependent protein kinase catalytic subunit"/>
    <property type="match status" value="1"/>
</dbReference>
<evidence type="ECO:0000256" key="12">
    <source>
        <dbReference type="ARBA" id="ARBA00022777"/>
    </source>
</evidence>
<evidence type="ECO:0000259" key="18">
    <source>
        <dbReference type="PROSITE" id="PS50290"/>
    </source>
</evidence>
<dbReference type="Gene3D" id="3.30.1010.10">
    <property type="entry name" value="Phosphatidylinositol 3-kinase Catalytic Subunit, Chain A, domain 4"/>
    <property type="match status" value="1"/>
</dbReference>
<dbReference type="InterPro" id="IPR003151">
    <property type="entry name" value="PIK-rel_kinase_FAT"/>
</dbReference>
<dbReference type="EC" id="2.7.11.1" evidence="3"/>
<dbReference type="Gene3D" id="1.10.1070.11">
    <property type="entry name" value="Phosphatidylinositol 3-/4-kinase, catalytic domain"/>
    <property type="match status" value="1"/>
</dbReference>
<organism evidence="21 22">
    <name type="scientific">Lottia gigantea</name>
    <name type="common">Giant owl limpet</name>
    <dbReference type="NCBI Taxonomy" id="225164"/>
    <lineage>
        <taxon>Eukaryota</taxon>
        <taxon>Metazoa</taxon>
        <taxon>Spiralia</taxon>
        <taxon>Lophotrochozoa</taxon>
        <taxon>Mollusca</taxon>
        <taxon>Gastropoda</taxon>
        <taxon>Patellogastropoda</taxon>
        <taxon>Lottioidea</taxon>
        <taxon>Lottiidae</taxon>
        <taxon>Lottia</taxon>
    </lineage>
</organism>
<dbReference type="GO" id="GO:0005524">
    <property type="term" value="F:ATP binding"/>
    <property type="evidence" value="ECO:0007669"/>
    <property type="project" value="UniProtKB-KW"/>
</dbReference>
<comment type="similarity">
    <text evidence="2">Belongs to the PI3/PI4-kinase family.</text>
</comment>
<evidence type="ECO:0000256" key="9">
    <source>
        <dbReference type="ARBA" id="ARBA00022737"/>
    </source>
</evidence>
<keyword evidence="5" id="KW-0690">Ribosome biogenesis</keyword>
<keyword evidence="6" id="KW-0723">Serine/threonine-protein kinase</keyword>
<dbReference type="GO" id="GO:0004677">
    <property type="term" value="F:DNA-dependent protein kinase activity"/>
    <property type="evidence" value="ECO:0007669"/>
    <property type="project" value="InterPro"/>
</dbReference>
<keyword evidence="11" id="KW-0227">DNA damage</keyword>
<dbReference type="FunFam" id="3.30.1010.10:FF:000013">
    <property type="entry name" value="Protein kinase, DNA-activated, catalytic subunit"/>
    <property type="match status" value="1"/>
</dbReference>
<dbReference type="InterPro" id="IPR003152">
    <property type="entry name" value="FATC_dom"/>
</dbReference>
<feature type="region of interest" description="Disordered" evidence="17">
    <location>
        <begin position="405"/>
        <end position="436"/>
    </location>
</feature>
<keyword evidence="13" id="KW-0802">TPR repeat</keyword>
<dbReference type="EMBL" id="KB201381">
    <property type="protein sequence ID" value="ESO96748.1"/>
    <property type="molecule type" value="Genomic_DNA"/>
</dbReference>
<dbReference type="InterPro" id="IPR046803">
    <property type="entry name" value="DNAPKcs_CC1-2"/>
</dbReference>
<feature type="non-terminal residue" evidence="21">
    <location>
        <position position="1"/>
    </location>
</feature>
<dbReference type="PANTHER" id="PTHR11139">
    <property type="entry name" value="ATAXIA TELANGIECTASIA MUTATED ATM -RELATED"/>
    <property type="match status" value="1"/>
</dbReference>
<evidence type="ECO:0000256" key="7">
    <source>
        <dbReference type="ARBA" id="ARBA00022553"/>
    </source>
</evidence>
<dbReference type="RefSeq" id="XP_009052558.1">
    <property type="nucleotide sequence ID" value="XM_009054310.1"/>
</dbReference>
<evidence type="ECO:0000256" key="16">
    <source>
        <dbReference type="ARBA" id="ARBA00023242"/>
    </source>
</evidence>
<dbReference type="InterPro" id="IPR018936">
    <property type="entry name" value="PI3/4_kinase_CS"/>
</dbReference>
<dbReference type="SMART" id="SM01343">
    <property type="entry name" value="FATC"/>
    <property type="match status" value="1"/>
</dbReference>
<keyword evidence="9" id="KW-0677">Repeat</keyword>
<dbReference type="Pfam" id="PF02260">
    <property type="entry name" value="FATC"/>
    <property type="match status" value="1"/>
</dbReference>
<protein>
    <recommendedName>
        <fullName evidence="4">DNA-dependent protein kinase catalytic subunit</fullName>
        <ecNumber evidence="3">2.7.11.1</ecNumber>
    </recommendedName>
</protein>
<dbReference type="PROSITE" id="PS50290">
    <property type="entry name" value="PI3_4_KINASE_3"/>
    <property type="match status" value="1"/>
</dbReference>
<keyword evidence="7" id="KW-0597">Phosphoprotein</keyword>
<proteinExistence type="inferred from homology"/>
<dbReference type="Pfam" id="PF00454">
    <property type="entry name" value="PI3_PI4_kinase"/>
    <property type="match status" value="1"/>
</dbReference>
<dbReference type="SUPFAM" id="SSF56112">
    <property type="entry name" value="Protein kinase-like (PK-like)"/>
    <property type="match status" value="1"/>
</dbReference>
<dbReference type="InterPro" id="IPR012582">
    <property type="entry name" value="DNAPKcs_CC3"/>
</dbReference>
<evidence type="ECO:0000256" key="14">
    <source>
        <dbReference type="ARBA" id="ARBA00022840"/>
    </source>
</evidence>
<dbReference type="Pfam" id="PF20502">
    <property type="entry name" value="DNAPKcs_CC1-2"/>
    <property type="match status" value="1"/>
</dbReference>